<evidence type="ECO:0000313" key="2">
    <source>
        <dbReference type="Proteomes" id="UP000198988"/>
    </source>
</evidence>
<dbReference type="Proteomes" id="UP000198988">
    <property type="component" value="Unassembled WGS sequence"/>
</dbReference>
<dbReference type="AlphaFoldDB" id="A0A1H6JHD7"/>
<gene>
    <name evidence="1" type="ORF">BAZSYMA_ORF1_GLIMMER3</name>
</gene>
<accession>A0A1H6JHD7</accession>
<dbReference type="Gene3D" id="1.10.260.40">
    <property type="entry name" value="lambda repressor-like DNA-binding domains"/>
    <property type="match status" value="1"/>
</dbReference>
<organism evidence="1 2">
    <name type="scientific">Bathymodiolus azoricus thioautotrophic gill symbiont</name>
    <dbReference type="NCBI Taxonomy" id="235205"/>
    <lineage>
        <taxon>Bacteria</taxon>
        <taxon>Pseudomonadati</taxon>
        <taxon>Pseudomonadota</taxon>
        <taxon>Gammaproteobacteria</taxon>
        <taxon>sulfur-oxidizing symbionts</taxon>
    </lineage>
</organism>
<dbReference type="EMBL" id="CDSC02000021">
    <property type="protein sequence ID" value="SEH58550.1"/>
    <property type="molecule type" value="Genomic_DNA"/>
</dbReference>
<name>A0A1H6JHD7_9GAMM</name>
<dbReference type="RefSeq" id="WP_090714395.1">
    <property type="nucleotide sequence ID" value="NZ_CAESAP020000295.1"/>
</dbReference>
<dbReference type="InterPro" id="IPR010982">
    <property type="entry name" value="Lambda_DNA-bd_dom_sf"/>
</dbReference>
<sequence length="125" mass="14233">MTRLDLLKRVQKRKRQIGLTIDNIAKLSNLGNRTITRFLAGEDVKMSTVESVTHLLGLDFAGNETLSINELEQNRAKEKAIYMVSLVQDTSSLEQQGLDNKQLNLLIEQAKDSFLHQHQKSLWIS</sequence>
<protein>
    <submittedName>
        <fullName evidence="1">Uncharacterized protein</fullName>
    </submittedName>
</protein>
<dbReference type="GO" id="GO:0003677">
    <property type="term" value="F:DNA binding"/>
    <property type="evidence" value="ECO:0007669"/>
    <property type="project" value="InterPro"/>
</dbReference>
<reference evidence="2" key="1">
    <citation type="submission" date="2016-06" db="EMBL/GenBank/DDBJ databases">
        <authorList>
            <person name="Petersen J."/>
            <person name="Sayavedra L."/>
        </authorList>
    </citation>
    <scope>NUCLEOTIDE SEQUENCE [LARGE SCALE GENOMIC DNA]</scope>
    <source>
        <strain evidence="2">BazSymA</strain>
    </source>
</reference>
<proteinExistence type="predicted"/>
<dbReference type="OrthoDB" id="5365717at2"/>
<evidence type="ECO:0000313" key="1">
    <source>
        <dbReference type="EMBL" id="SEH58550.1"/>
    </source>
</evidence>